<evidence type="ECO:0000313" key="1">
    <source>
        <dbReference type="EMBL" id="AHJ87709.1"/>
    </source>
</evidence>
<dbReference type="Proteomes" id="UP000030233">
    <property type="component" value="Segment"/>
</dbReference>
<organism evidence="1 2">
    <name type="scientific">Bacillus phage Bp8p-T</name>
    <dbReference type="NCBI Taxonomy" id="1445811"/>
    <lineage>
        <taxon>Viruses</taxon>
        <taxon>Duplodnaviria</taxon>
        <taxon>Heunggongvirae</taxon>
        <taxon>Uroviricota</taxon>
        <taxon>Caudoviricetes</taxon>
        <taxon>Herelleviridae</taxon>
        <taxon>Bastillevirinae</taxon>
        <taxon>Agatevirus</taxon>
        <taxon>Agatevirus Bp8pC</taxon>
    </lineage>
</organism>
<gene>
    <name evidence="1" type="ORF">Bp8pT_067</name>
</gene>
<evidence type="ECO:0000313" key="2">
    <source>
        <dbReference type="Proteomes" id="UP000030233"/>
    </source>
</evidence>
<reference evidence="1 2" key="1">
    <citation type="journal article" date="2015" name="Appl. Environ. Microbiol.">
        <title>Effects of actin-like proteins encoded by two Bacillus pumilus phages on unstable lysogeny, revealed by genomic analysis.</title>
        <authorList>
            <person name="Yuan Y."/>
            <person name="Peng Q."/>
            <person name="Wu D."/>
            <person name="Kou Z."/>
            <person name="Wu Y."/>
            <person name="Liu P."/>
            <person name="Gao M."/>
        </authorList>
    </citation>
    <scope>NUCLEOTIDE SEQUENCE [LARGE SCALE GENOMIC DNA]</scope>
</reference>
<accession>A0A0A0PJ52</accession>
<dbReference type="EMBL" id="KJ010548">
    <property type="protein sequence ID" value="AHJ87709.1"/>
    <property type="molecule type" value="Genomic_DNA"/>
</dbReference>
<name>A0A0A0PJ52_9CAUD</name>
<proteinExistence type="predicted"/>
<sequence length="172" mass="20602">MTSVHQDTKEWKRYTQNYYGDYCSRARESNLDPVPYHKFQDLVEEAYECCTTKKERMQFLLSNTPITERPSEAERHLAYSIDEAKKVLEEYYYQDGLQWHRKHTTDCQRLLDRLSTLPKESLVYIIHETGLIKNLRDDAYKNMKVEIYNKAVCRWNLTAKQLGILVNMICYQ</sequence>
<protein>
    <submittedName>
        <fullName evidence="1">Uncharacterized protein</fullName>
    </submittedName>
</protein>